<dbReference type="GeneID" id="55820994"/>
<dbReference type="EMBL" id="CP058215">
    <property type="protein sequence ID" value="QLC49636.1"/>
    <property type="molecule type" value="Genomic_DNA"/>
</dbReference>
<keyword evidence="2" id="KW-1185">Reference proteome</keyword>
<accession>A0A7D5EDP7</accession>
<dbReference type="KEGG" id="mzi:HWN40_04925"/>
<dbReference type="PIRSF" id="PIRSF005357">
    <property type="entry name" value="UCP005357"/>
    <property type="match status" value="1"/>
</dbReference>
<dbReference type="AlphaFoldDB" id="A0A7D5EDP7"/>
<dbReference type="RefSeq" id="WP_176964692.1">
    <property type="nucleotide sequence ID" value="NZ_CP058215.1"/>
</dbReference>
<dbReference type="Pfam" id="PF04007">
    <property type="entry name" value="DUF354"/>
    <property type="match status" value="1"/>
</dbReference>
<evidence type="ECO:0000313" key="2">
    <source>
        <dbReference type="Proteomes" id="UP000509594"/>
    </source>
</evidence>
<protein>
    <submittedName>
        <fullName evidence="1">DUF354 domain-containing protein</fullName>
    </submittedName>
</protein>
<dbReference type="PANTHER" id="PTHR39662:SF1">
    <property type="entry name" value="DUF354 DOMAIN-CONTAINING PROTEIN"/>
    <property type="match status" value="1"/>
</dbReference>
<sequence length="360" mass="40631">MRVLIDIGHPGHVHFFKNIVLGLEENGHQVLVTARDKDVTVSLLESCGIPYEILSKIGSGKGSLIREWVSRDVRLLKVAKKFDPDIMIGVLNPCVAHVAWLMGKESFIFTDTEHAKLANYVTLPFADRVFTPSCYAQDLGNKQIRYKGYHELAYLSPEYFEPDPDFLSEYDLSEDDRIIVLRFVSWGASHDIGQHGITNKLELVQELEKFGKVFITSEQELNGGLEKYRISVSPEKLHDLLYHASLYLGDGGTTAVESALLGTPAVYVSSLVGTMGNFTELETEYEMLHCYNDSDLALQKAIDILNDPDSKQKWGKKRDKLLADKIDVNEFIMGHIIECSSEQKKSSWYLNYSILNSSEE</sequence>
<organism evidence="1 2">
    <name type="scientific">Methanolobus zinderi</name>
    <dbReference type="NCBI Taxonomy" id="536044"/>
    <lineage>
        <taxon>Archaea</taxon>
        <taxon>Methanobacteriati</taxon>
        <taxon>Methanobacteriota</taxon>
        <taxon>Stenosarchaea group</taxon>
        <taxon>Methanomicrobia</taxon>
        <taxon>Methanosarcinales</taxon>
        <taxon>Methanosarcinaceae</taxon>
        <taxon>Methanolobus</taxon>
    </lineage>
</organism>
<dbReference type="InterPro" id="IPR007152">
    <property type="entry name" value="DUF354"/>
</dbReference>
<dbReference type="OrthoDB" id="185087at2157"/>
<gene>
    <name evidence="1" type="ORF">HWN40_04925</name>
</gene>
<evidence type="ECO:0000313" key="1">
    <source>
        <dbReference type="EMBL" id="QLC49636.1"/>
    </source>
</evidence>
<name>A0A7D5EDP7_9EURY</name>
<dbReference type="PANTHER" id="PTHR39662">
    <property type="entry name" value="DUF354 DOMAIN-CONTAINING PROTEIN-RELATED"/>
    <property type="match status" value="1"/>
</dbReference>
<proteinExistence type="predicted"/>
<reference evidence="1 2" key="1">
    <citation type="submission" date="2020-06" db="EMBL/GenBank/DDBJ databases">
        <title>Methanolobus halotolerans sp. nov., isolated from a saline lake Tus in Siberia.</title>
        <authorList>
            <person name="Shen Y."/>
            <person name="Chen S.-C."/>
            <person name="Lai M.-C."/>
            <person name="Huang H.-H."/>
            <person name="Chiu H.-H."/>
            <person name="Tang S.-L."/>
            <person name="Rogozin D.Y."/>
            <person name="Degermendzhy A.G."/>
        </authorList>
    </citation>
    <scope>NUCLEOTIDE SEQUENCE [LARGE SCALE GENOMIC DNA]</scope>
    <source>
        <strain evidence="1 2">DSM 21339</strain>
    </source>
</reference>
<dbReference type="Proteomes" id="UP000509594">
    <property type="component" value="Chromosome"/>
</dbReference>
<dbReference type="SUPFAM" id="SSF53756">
    <property type="entry name" value="UDP-Glycosyltransferase/glycogen phosphorylase"/>
    <property type="match status" value="1"/>
</dbReference>